<feature type="compositionally biased region" description="Basic and acidic residues" evidence="1">
    <location>
        <begin position="127"/>
        <end position="136"/>
    </location>
</feature>
<evidence type="ECO:0000313" key="3">
    <source>
        <dbReference type="Proteomes" id="UP000319257"/>
    </source>
</evidence>
<reference evidence="2 3" key="1">
    <citation type="submission" date="2019-06" db="EMBL/GenBank/DDBJ databases">
        <title>Draft genome sequence of the filamentous fungus Phialemoniopsis curvata isolated from diesel fuel.</title>
        <authorList>
            <person name="Varaljay V.A."/>
            <person name="Lyon W.J."/>
            <person name="Crouch A.L."/>
            <person name="Drake C.E."/>
            <person name="Hollomon J.M."/>
            <person name="Nadeau L.J."/>
            <person name="Nunn H.S."/>
            <person name="Stevenson B.S."/>
            <person name="Bojanowski C.L."/>
            <person name="Crookes-Goodson W.J."/>
        </authorList>
    </citation>
    <scope>NUCLEOTIDE SEQUENCE [LARGE SCALE GENOMIC DNA]</scope>
    <source>
        <strain evidence="2 3">D216</strain>
    </source>
</reference>
<dbReference type="EMBL" id="SKBQ01000001">
    <property type="protein sequence ID" value="TPX15898.1"/>
    <property type="molecule type" value="Genomic_DNA"/>
</dbReference>
<proteinExistence type="predicted"/>
<feature type="region of interest" description="Disordered" evidence="1">
    <location>
        <begin position="1"/>
        <end position="85"/>
    </location>
</feature>
<comment type="caution">
    <text evidence="2">The sequence shown here is derived from an EMBL/GenBank/DDBJ whole genome shotgun (WGS) entry which is preliminary data.</text>
</comment>
<gene>
    <name evidence="2" type="ORF">E0L32_000232</name>
</gene>
<evidence type="ECO:0000313" key="2">
    <source>
        <dbReference type="EMBL" id="TPX15898.1"/>
    </source>
</evidence>
<feature type="compositionally biased region" description="Basic and acidic residues" evidence="1">
    <location>
        <begin position="51"/>
        <end position="66"/>
    </location>
</feature>
<evidence type="ECO:0000256" key="1">
    <source>
        <dbReference type="SAM" id="MobiDB-lite"/>
    </source>
</evidence>
<name>A0A507BGQ5_9PEZI</name>
<dbReference type="InParanoid" id="A0A507BGQ5"/>
<dbReference type="GeneID" id="41967679"/>
<dbReference type="AlphaFoldDB" id="A0A507BGQ5"/>
<protein>
    <submittedName>
        <fullName evidence="2">Uncharacterized protein</fullName>
    </submittedName>
</protein>
<dbReference type="RefSeq" id="XP_030997609.1">
    <property type="nucleotide sequence ID" value="XM_031136497.1"/>
</dbReference>
<sequence>MNVQPVTRSHRKLIQPVSKLPEPPQRQKAMQRDHVRVRDVPEPRRRRRAPARQEEVVPRRAREPQLDVHQPAQGVARDDQEEGVVAQLRRHQVDAGRDDGAAAALLGEHELRGEQVGLVRRVVGGDADARGEHGEPDDPGELSPGGGQGGAEQREGGGEGEGEEVDAQGARRPRLRRLDHLGMGLVEV</sequence>
<organism evidence="2 3">
    <name type="scientific">Thyridium curvatum</name>
    <dbReference type="NCBI Taxonomy" id="1093900"/>
    <lineage>
        <taxon>Eukaryota</taxon>
        <taxon>Fungi</taxon>
        <taxon>Dikarya</taxon>
        <taxon>Ascomycota</taxon>
        <taxon>Pezizomycotina</taxon>
        <taxon>Sordariomycetes</taxon>
        <taxon>Sordariomycetidae</taxon>
        <taxon>Thyridiales</taxon>
        <taxon>Thyridiaceae</taxon>
        <taxon>Thyridium</taxon>
    </lineage>
</organism>
<feature type="region of interest" description="Disordered" evidence="1">
    <location>
        <begin position="106"/>
        <end position="188"/>
    </location>
</feature>
<dbReference type="Proteomes" id="UP000319257">
    <property type="component" value="Unassembled WGS sequence"/>
</dbReference>
<keyword evidence="3" id="KW-1185">Reference proteome</keyword>
<accession>A0A507BGQ5</accession>
<feature type="compositionally biased region" description="Basic and acidic residues" evidence="1">
    <location>
        <begin position="30"/>
        <end position="43"/>
    </location>
</feature>